<dbReference type="EMBL" id="DF237361">
    <property type="protein sequence ID" value="GAQ88238.1"/>
    <property type="molecule type" value="Genomic_DNA"/>
</dbReference>
<organism evidence="4 5">
    <name type="scientific">Klebsormidium nitens</name>
    <name type="common">Green alga</name>
    <name type="synonym">Ulothrix nitens</name>
    <dbReference type="NCBI Taxonomy" id="105231"/>
    <lineage>
        <taxon>Eukaryota</taxon>
        <taxon>Viridiplantae</taxon>
        <taxon>Streptophyta</taxon>
        <taxon>Klebsormidiophyceae</taxon>
        <taxon>Klebsormidiales</taxon>
        <taxon>Klebsormidiaceae</taxon>
        <taxon>Klebsormidium</taxon>
    </lineage>
</organism>
<accession>A0A1Y1IJD7</accession>
<reference evidence="4 5" key="1">
    <citation type="journal article" date="2014" name="Nat. Commun.">
        <title>Klebsormidium flaccidum genome reveals primary factors for plant terrestrial adaptation.</title>
        <authorList>
            <person name="Hori K."/>
            <person name="Maruyama F."/>
            <person name="Fujisawa T."/>
            <person name="Togashi T."/>
            <person name="Yamamoto N."/>
            <person name="Seo M."/>
            <person name="Sato S."/>
            <person name="Yamada T."/>
            <person name="Mori H."/>
            <person name="Tajima N."/>
            <person name="Moriyama T."/>
            <person name="Ikeuchi M."/>
            <person name="Watanabe M."/>
            <person name="Wada H."/>
            <person name="Kobayashi K."/>
            <person name="Saito M."/>
            <person name="Masuda T."/>
            <person name="Sasaki-Sekimoto Y."/>
            <person name="Mashiguchi K."/>
            <person name="Awai K."/>
            <person name="Shimojima M."/>
            <person name="Masuda S."/>
            <person name="Iwai M."/>
            <person name="Nobusawa T."/>
            <person name="Narise T."/>
            <person name="Kondo S."/>
            <person name="Saito H."/>
            <person name="Sato R."/>
            <person name="Murakawa M."/>
            <person name="Ihara Y."/>
            <person name="Oshima-Yamada Y."/>
            <person name="Ohtaka K."/>
            <person name="Satoh M."/>
            <person name="Sonobe K."/>
            <person name="Ishii M."/>
            <person name="Ohtani R."/>
            <person name="Kanamori-Sato M."/>
            <person name="Honoki R."/>
            <person name="Miyazaki D."/>
            <person name="Mochizuki H."/>
            <person name="Umetsu J."/>
            <person name="Higashi K."/>
            <person name="Shibata D."/>
            <person name="Kamiya Y."/>
            <person name="Sato N."/>
            <person name="Nakamura Y."/>
            <person name="Tabata S."/>
            <person name="Ida S."/>
            <person name="Kurokawa K."/>
            <person name="Ohta H."/>
        </authorList>
    </citation>
    <scope>NUCLEOTIDE SEQUENCE [LARGE SCALE GENOMIC DNA]</scope>
    <source>
        <strain evidence="4 5">NIES-2285</strain>
    </source>
</reference>
<dbReference type="PROSITE" id="PS51375">
    <property type="entry name" value="PPR"/>
    <property type="match status" value="9"/>
</dbReference>
<feature type="compositionally biased region" description="Basic and acidic residues" evidence="3">
    <location>
        <begin position="702"/>
        <end position="714"/>
    </location>
</feature>
<sequence length="714" mass="79708">MSQATFSGRSSSFPKHTYLKTPPLFNHAAGSGGQLIFRTASRPCIRATKAEALGVDSQASTASGPPSVPVSLPIDTGQVPATDESVTDIFRPSRRRRASSPVKIPKPLIFSGRKPIDPTLPPLPRGARQQRGPVRRPIENSKQRKERLRHAFGVAKKVDDSQNSAHAQRLLDEVSEAEGGEGVAAALEYWSKCLGASRHDLAFLIGTLRQKRHWGRTVQVIEWMLTSEQFPCSDNEHNLLIDAYSKSGNVQAAMEAFDERPQRGFKLHTRSFNILLNCFGQHGMVQEAEDLWQRMAESKVVPDMVTYNTMLDLYCRQRLVEKAEAHLARLRAHGQPSVITYTCLIGMYSSIGDQAGAEALLREAEESGTAMDASIYTTLLTAYARLGLVPEAQRMLERMESRGLELDLLAYNGLLNAYVKAHEYTRADILLFTEMKRKGIRPNRASYHTLLSGYAKAGLYKQAEQVLTYMEMAGIKAELYTYTILIQAYANSKQPGRAMAIYARLKDNNIEPDQAVFQMMLDAFSKAGLVEFAERVVHAMRSHGYEANAYTMVELIHLYCRARDVPRAEIAFQAMRSKGLLKGPFISDAYNGLINAYAKMGMAAKAMDAFRELLRHAERFGGRINNSVCASLKFAILDHPEFNGEADELIKQAKKWNMLAEAQGPGHRDGRDGFNVQSPKLPRARETIFGVSSRSPPHVYRRRDSVAEERKHAL</sequence>
<keyword evidence="5" id="KW-1185">Reference proteome</keyword>
<feature type="repeat" description="PPR" evidence="2">
    <location>
        <begin position="513"/>
        <end position="547"/>
    </location>
</feature>
<dbReference type="Pfam" id="PF13041">
    <property type="entry name" value="PPR_2"/>
    <property type="match status" value="3"/>
</dbReference>
<evidence type="ECO:0000256" key="3">
    <source>
        <dbReference type="SAM" id="MobiDB-lite"/>
    </source>
</evidence>
<dbReference type="Gene3D" id="1.25.40.10">
    <property type="entry name" value="Tetratricopeptide repeat domain"/>
    <property type="match status" value="4"/>
</dbReference>
<evidence type="ECO:0000313" key="4">
    <source>
        <dbReference type="EMBL" id="GAQ88238.1"/>
    </source>
</evidence>
<dbReference type="Pfam" id="PF01535">
    <property type="entry name" value="PPR"/>
    <property type="match status" value="4"/>
</dbReference>
<evidence type="ECO:0000256" key="1">
    <source>
        <dbReference type="ARBA" id="ARBA00022737"/>
    </source>
</evidence>
<feature type="region of interest" description="Disordered" evidence="3">
    <location>
        <begin position="692"/>
        <end position="714"/>
    </location>
</feature>
<protein>
    <submittedName>
        <fullName evidence="4">Putative Pentatricopeptide repeat domain containing protein</fullName>
    </submittedName>
</protein>
<name>A0A1Y1IJD7_KLENI</name>
<dbReference type="PANTHER" id="PTHR46862">
    <property type="entry name" value="OS07G0661900 PROTEIN"/>
    <property type="match status" value="1"/>
</dbReference>
<gene>
    <name evidence="4" type="ORF">KFL_004120050</name>
</gene>
<evidence type="ECO:0000256" key="2">
    <source>
        <dbReference type="PROSITE-ProRule" id="PRU00708"/>
    </source>
</evidence>
<dbReference type="AlphaFoldDB" id="A0A1Y1IJD7"/>
<proteinExistence type="predicted"/>
<feature type="repeat" description="PPR" evidence="2">
    <location>
        <begin position="233"/>
        <end position="267"/>
    </location>
</feature>
<feature type="repeat" description="PPR" evidence="2">
    <location>
        <begin position="407"/>
        <end position="442"/>
    </location>
</feature>
<feature type="repeat" description="PPR" evidence="2">
    <location>
        <begin position="478"/>
        <end position="512"/>
    </location>
</feature>
<evidence type="ECO:0000313" key="5">
    <source>
        <dbReference type="Proteomes" id="UP000054558"/>
    </source>
</evidence>
<dbReference type="InterPro" id="IPR011990">
    <property type="entry name" value="TPR-like_helical_dom_sf"/>
</dbReference>
<feature type="region of interest" description="Disordered" evidence="3">
    <location>
        <begin position="105"/>
        <end position="144"/>
    </location>
</feature>
<dbReference type="OMA" id="EWILHRS"/>
<keyword evidence="1" id="KW-0677">Repeat</keyword>
<dbReference type="STRING" id="105231.A0A1Y1IJD7"/>
<dbReference type="InterPro" id="IPR002885">
    <property type="entry name" value="PPR_rpt"/>
</dbReference>
<dbReference type="OrthoDB" id="185373at2759"/>
<dbReference type="SUPFAM" id="SSF81901">
    <property type="entry name" value="HCP-like"/>
    <property type="match status" value="1"/>
</dbReference>
<dbReference type="PANTHER" id="PTHR46862:SF3">
    <property type="entry name" value="OS07G0661900 PROTEIN"/>
    <property type="match status" value="1"/>
</dbReference>
<dbReference type="NCBIfam" id="TIGR00756">
    <property type="entry name" value="PPR"/>
    <property type="match status" value="9"/>
</dbReference>
<feature type="repeat" description="PPR" evidence="2">
    <location>
        <begin position="548"/>
        <end position="582"/>
    </location>
</feature>
<feature type="repeat" description="PPR" evidence="2">
    <location>
        <begin position="268"/>
        <end position="302"/>
    </location>
</feature>
<feature type="repeat" description="PPR" evidence="2">
    <location>
        <begin position="372"/>
        <end position="406"/>
    </location>
</feature>
<feature type="repeat" description="PPR" evidence="2">
    <location>
        <begin position="303"/>
        <end position="337"/>
    </location>
</feature>
<dbReference type="Proteomes" id="UP000054558">
    <property type="component" value="Unassembled WGS sequence"/>
</dbReference>
<feature type="repeat" description="PPR" evidence="2">
    <location>
        <begin position="443"/>
        <end position="477"/>
    </location>
</feature>